<evidence type="ECO:0000256" key="1">
    <source>
        <dbReference type="SAM" id="MobiDB-lite"/>
    </source>
</evidence>
<accession>A0ABP8E193</accession>
<feature type="region of interest" description="Disordered" evidence="1">
    <location>
        <begin position="1"/>
        <end position="21"/>
    </location>
</feature>
<keyword evidence="2" id="KW-0812">Transmembrane</keyword>
<organism evidence="3 4">
    <name type="scientific">Frondihabitans peucedani</name>
    <dbReference type="NCBI Taxonomy" id="598626"/>
    <lineage>
        <taxon>Bacteria</taxon>
        <taxon>Bacillati</taxon>
        <taxon>Actinomycetota</taxon>
        <taxon>Actinomycetes</taxon>
        <taxon>Micrococcales</taxon>
        <taxon>Microbacteriaceae</taxon>
        <taxon>Frondihabitans</taxon>
    </lineage>
</organism>
<reference evidence="4" key="1">
    <citation type="journal article" date="2019" name="Int. J. Syst. Evol. Microbiol.">
        <title>The Global Catalogue of Microorganisms (GCM) 10K type strain sequencing project: providing services to taxonomists for standard genome sequencing and annotation.</title>
        <authorList>
            <consortium name="The Broad Institute Genomics Platform"/>
            <consortium name="The Broad Institute Genome Sequencing Center for Infectious Disease"/>
            <person name="Wu L."/>
            <person name="Ma J."/>
        </authorList>
    </citation>
    <scope>NUCLEOTIDE SEQUENCE [LARGE SCALE GENOMIC DNA]</scope>
    <source>
        <strain evidence="4">JCM 17442</strain>
    </source>
</reference>
<feature type="transmembrane region" description="Helical" evidence="2">
    <location>
        <begin position="48"/>
        <end position="66"/>
    </location>
</feature>
<sequence length="74" mass="8351">MVAIGSSTYDYPSTSRRRQDPRAWLNSGQLACVLKKEVKLMGASVLGSYWWIALLVIAAIVGYAIYNSFKHRDR</sequence>
<keyword evidence="2" id="KW-1133">Transmembrane helix</keyword>
<evidence type="ECO:0000313" key="4">
    <source>
        <dbReference type="Proteomes" id="UP001501594"/>
    </source>
</evidence>
<comment type="caution">
    <text evidence="3">The sequence shown here is derived from an EMBL/GenBank/DDBJ whole genome shotgun (WGS) entry which is preliminary data.</text>
</comment>
<keyword evidence="4" id="KW-1185">Reference proteome</keyword>
<dbReference type="Proteomes" id="UP001501594">
    <property type="component" value="Unassembled WGS sequence"/>
</dbReference>
<name>A0ABP8E193_9MICO</name>
<evidence type="ECO:0000256" key="2">
    <source>
        <dbReference type="SAM" id="Phobius"/>
    </source>
</evidence>
<gene>
    <name evidence="3" type="ORF">GCM10022256_15920</name>
</gene>
<feature type="compositionally biased region" description="Polar residues" evidence="1">
    <location>
        <begin position="1"/>
        <end position="14"/>
    </location>
</feature>
<evidence type="ECO:0000313" key="3">
    <source>
        <dbReference type="EMBL" id="GAA4265980.1"/>
    </source>
</evidence>
<protein>
    <submittedName>
        <fullName evidence="3">Uncharacterized protein</fullName>
    </submittedName>
</protein>
<proteinExistence type="predicted"/>
<keyword evidence="2" id="KW-0472">Membrane</keyword>
<dbReference type="EMBL" id="BAABAU010000001">
    <property type="protein sequence ID" value="GAA4265980.1"/>
    <property type="molecule type" value="Genomic_DNA"/>
</dbReference>